<dbReference type="InterPro" id="IPR011990">
    <property type="entry name" value="TPR-like_helical_dom_sf"/>
</dbReference>
<accession>X1EH40</accession>
<comment type="caution">
    <text evidence="1">The sequence shown here is derived from an EMBL/GenBank/DDBJ whole genome shotgun (WGS) entry which is preliminary data.</text>
</comment>
<gene>
    <name evidence="1" type="ORF">S03H2_23773</name>
</gene>
<evidence type="ECO:0000313" key="1">
    <source>
        <dbReference type="EMBL" id="GAH32636.1"/>
    </source>
</evidence>
<reference evidence="1" key="1">
    <citation type="journal article" date="2014" name="Front. Microbiol.">
        <title>High frequency of phylogenetically diverse reductive dehalogenase-homologous genes in deep subseafloor sedimentary metagenomes.</title>
        <authorList>
            <person name="Kawai M."/>
            <person name="Futagami T."/>
            <person name="Toyoda A."/>
            <person name="Takaki Y."/>
            <person name="Nishi S."/>
            <person name="Hori S."/>
            <person name="Arai W."/>
            <person name="Tsubouchi T."/>
            <person name="Morono Y."/>
            <person name="Uchiyama I."/>
            <person name="Ito T."/>
            <person name="Fujiyama A."/>
            <person name="Inagaki F."/>
            <person name="Takami H."/>
        </authorList>
    </citation>
    <scope>NUCLEOTIDE SEQUENCE</scope>
    <source>
        <strain evidence="1">Expedition CK06-06</strain>
    </source>
</reference>
<dbReference type="AlphaFoldDB" id="X1EH40"/>
<sequence>FLFNQEILSSWNSNIGAINQTRAELAYYDPKNFTKSTIDQIRRSIDLSQAENGFNQALINNTANATALHRLTQIKMSRREFSLALEHMQAAWDSGHRDDVTRLLFSDALVADGQPSPAAGVVRNVPRAEGRLMYQAWYRYRQDQDYQRAVYAWQTVMLLNPDSANAKRGLEDAQKRLNQQ</sequence>
<dbReference type="EMBL" id="BARU01013046">
    <property type="protein sequence ID" value="GAH32636.1"/>
    <property type="molecule type" value="Genomic_DNA"/>
</dbReference>
<protein>
    <recommendedName>
        <fullName evidence="2">Cellulose biosynthesis protein BcsC</fullName>
    </recommendedName>
</protein>
<evidence type="ECO:0008006" key="2">
    <source>
        <dbReference type="Google" id="ProtNLM"/>
    </source>
</evidence>
<organism evidence="1">
    <name type="scientific">marine sediment metagenome</name>
    <dbReference type="NCBI Taxonomy" id="412755"/>
    <lineage>
        <taxon>unclassified sequences</taxon>
        <taxon>metagenomes</taxon>
        <taxon>ecological metagenomes</taxon>
    </lineage>
</organism>
<name>X1EH40_9ZZZZ</name>
<proteinExistence type="predicted"/>
<dbReference type="Gene3D" id="1.25.40.10">
    <property type="entry name" value="Tetratricopeptide repeat domain"/>
    <property type="match status" value="1"/>
</dbReference>
<feature type="non-terminal residue" evidence="1">
    <location>
        <position position="1"/>
    </location>
</feature>
<dbReference type="SUPFAM" id="SSF48452">
    <property type="entry name" value="TPR-like"/>
    <property type="match status" value="1"/>
</dbReference>